<keyword evidence="2" id="KW-1185">Reference proteome</keyword>
<name>A0ABQ4U9X5_9HYPH</name>
<dbReference type="RefSeq" id="WP_238222059.1">
    <property type="nucleotide sequence ID" value="NZ_BAAADH010000020.1"/>
</dbReference>
<evidence type="ECO:0000313" key="2">
    <source>
        <dbReference type="Proteomes" id="UP001055039"/>
    </source>
</evidence>
<gene>
    <name evidence="1" type="ORF">LNAOJCKE_0442</name>
</gene>
<reference evidence="1" key="2">
    <citation type="submission" date="2021-08" db="EMBL/GenBank/DDBJ databases">
        <authorList>
            <person name="Tani A."/>
            <person name="Ola A."/>
            <person name="Ogura Y."/>
            <person name="Katsura K."/>
            <person name="Hayashi T."/>
        </authorList>
    </citation>
    <scope>NUCLEOTIDE SEQUENCE</scope>
    <source>
        <strain evidence="1">NBRC 15686</strain>
    </source>
</reference>
<sequence length="155" mass="17481">MTYSKRKMAELFRLLSASEKELWSTHGIREAGGYATRLVAEALGARVLTNGVNKGYDLTDASLGRIEVRSRRYPFDGRREDRVQVPAVKQGLFDHFVHVVFDESYGIAGAYLAPHDPIDVLASRDRRRYVRFADGRSLPQAIDLTAEVRRVQASL</sequence>
<comment type="caution">
    <text evidence="1">The sequence shown here is derived from an EMBL/GenBank/DDBJ whole genome shotgun (WGS) entry which is preliminary data.</text>
</comment>
<evidence type="ECO:0000313" key="1">
    <source>
        <dbReference type="EMBL" id="GJE63248.1"/>
    </source>
</evidence>
<proteinExistence type="predicted"/>
<dbReference type="Proteomes" id="UP001055039">
    <property type="component" value="Unassembled WGS sequence"/>
</dbReference>
<organism evidence="1 2">
    <name type="scientific">Methylorubrum aminovorans</name>
    <dbReference type="NCBI Taxonomy" id="269069"/>
    <lineage>
        <taxon>Bacteria</taxon>
        <taxon>Pseudomonadati</taxon>
        <taxon>Pseudomonadota</taxon>
        <taxon>Alphaproteobacteria</taxon>
        <taxon>Hyphomicrobiales</taxon>
        <taxon>Methylobacteriaceae</taxon>
        <taxon>Methylorubrum</taxon>
    </lineage>
</organism>
<accession>A0ABQ4U9X5</accession>
<dbReference type="EMBL" id="BPRC01000001">
    <property type="protein sequence ID" value="GJE63248.1"/>
    <property type="molecule type" value="Genomic_DNA"/>
</dbReference>
<protein>
    <submittedName>
        <fullName evidence="1">Uncharacterized protein</fullName>
    </submittedName>
</protein>
<reference evidence="1" key="1">
    <citation type="journal article" date="2021" name="Front. Microbiol.">
        <title>Comprehensive Comparative Genomics and Phenotyping of Methylobacterium Species.</title>
        <authorList>
            <person name="Alessa O."/>
            <person name="Ogura Y."/>
            <person name="Fujitani Y."/>
            <person name="Takami H."/>
            <person name="Hayashi T."/>
            <person name="Sahin N."/>
            <person name="Tani A."/>
        </authorList>
    </citation>
    <scope>NUCLEOTIDE SEQUENCE</scope>
    <source>
        <strain evidence="1">NBRC 15686</strain>
    </source>
</reference>